<comment type="caution">
    <text evidence="2">The sequence shown here is derived from an EMBL/GenBank/DDBJ whole genome shotgun (WGS) entry which is preliminary data.</text>
</comment>
<organism evidence="2 3">
    <name type="scientific">Podospora didyma</name>
    <dbReference type="NCBI Taxonomy" id="330526"/>
    <lineage>
        <taxon>Eukaryota</taxon>
        <taxon>Fungi</taxon>
        <taxon>Dikarya</taxon>
        <taxon>Ascomycota</taxon>
        <taxon>Pezizomycotina</taxon>
        <taxon>Sordariomycetes</taxon>
        <taxon>Sordariomycetidae</taxon>
        <taxon>Sordariales</taxon>
        <taxon>Podosporaceae</taxon>
        <taxon>Podospora</taxon>
    </lineage>
</organism>
<keyword evidence="1" id="KW-1133">Transmembrane helix</keyword>
<gene>
    <name evidence="2" type="ORF">B0H63DRAFT_505983</name>
</gene>
<evidence type="ECO:0000313" key="3">
    <source>
        <dbReference type="Proteomes" id="UP001285441"/>
    </source>
</evidence>
<keyword evidence="3" id="KW-1185">Reference proteome</keyword>
<keyword evidence="1" id="KW-0812">Transmembrane</keyword>
<dbReference type="EMBL" id="JAULSW010000001">
    <property type="protein sequence ID" value="KAK3394238.1"/>
    <property type="molecule type" value="Genomic_DNA"/>
</dbReference>
<dbReference type="Proteomes" id="UP001285441">
    <property type="component" value="Unassembled WGS sequence"/>
</dbReference>
<sequence>MSARVDPVRTEPEEIAAGLYDFHSTSKNGKLSENGFRSTMERGQKLLDESPEIKAHPLLMVGVFAELQRDRLDGLVQDTVYEQDEFMTDLVSNADLKSAEARRSLTRDQQGGDFATSTRRFTNRLEEICNDLDSMVNECRISYEELTFTRDLFMAELSRQDASHASQEAEETRKTGSITNRQAKVSTAIAFVAMMYLPMASVAVRFYSPDTITPIKFLLLTISIWGRKNKPFSPCPSSTLKTAGSTC</sequence>
<evidence type="ECO:0000256" key="1">
    <source>
        <dbReference type="SAM" id="Phobius"/>
    </source>
</evidence>
<feature type="transmembrane region" description="Helical" evidence="1">
    <location>
        <begin position="188"/>
        <end position="207"/>
    </location>
</feature>
<reference evidence="2" key="1">
    <citation type="journal article" date="2023" name="Mol. Phylogenet. Evol.">
        <title>Genome-scale phylogeny and comparative genomics of the fungal order Sordariales.</title>
        <authorList>
            <person name="Hensen N."/>
            <person name="Bonometti L."/>
            <person name="Westerberg I."/>
            <person name="Brannstrom I.O."/>
            <person name="Guillou S."/>
            <person name="Cros-Aarteil S."/>
            <person name="Calhoun S."/>
            <person name="Haridas S."/>
            <person name="Kuo A."/>
            <person name="Mondo S."/>
            <person name="Pangilinan J."/>
            <person name="Riley R."/>
            <person name="LaButti K."/>
            <person name="Andreopoulos B."/>
            <person name="Lipzen A."/>
            <person name="Chen C."/>
            <person name="Yan M."/>
            <person name="Daum C."/>
            <person name="Ng V."/>
            <person name="Clum A."/>
            <person name="Steindorff A."/>
            <person name="Ohm R.A."/>
            <person name="Martin F."/>
            <person name="Silar P."/>
            <person name="Natvig D.O."/>
            <person name="Lalanne C."/>
            <person name="Gautier V."/>
            <person name="Ament-Velasquez S.L."/>
            <person name="Kruys A."/>
            <person name="Hutchinson M.I."/>
            <person name="Powell A.J."/>
            <person name="Barry K."/>
            <person name="Miller A.N."/>
            <person name="Grigoriev I.V."/>
            <person name="Debuchy R."/>
            <person name="Gladieux P."/>
            <person name="Hiltunen Thoren M."/>
            <person name="Johannesson H."/>
        </authorList>
    </citation>
    <scope>NUCLEOTIDE SEQUENCE</scope>
    <source>
        <strain evidence="2">CBS 232.78</strain>
    </source>
</reference>
<accession>A0AAE0U7V5</accession>
<proteinExistence type="predicted"/>
<protein>
    <submittedName>
        <fullName evidence="2">Uncharacterized protein</fullName>
    </submittedName>
</protein>
<keyword evidence="1" id="KW-0472">Membrane</keyword>
<dbReference type="AlphaFoldDB" id="A0AAE0U7V5"/>
<evidence type="ECO:0000313" key="2">
    <source>
        <dbReference type="EMBL" id="KAK3394238.1"/>
    </source>
</evidence>
<reference evidence="2" key="2">
    <citation type="submission" date="2023-06" db="EMBL/GenBank/DDBJ databases">
        <authorList>
            <consortium name="Lawrence Berkeley National Laboratory"/>
            <person name="Haridas S."/>
            <person name="Hensen N."/>
            <person name="Bonometti L."/>
            <person name="Westerberg I."/>
            <person name="Brannstrom I.O."/>
            <person name="Guillou S."/>
            <person name="Cros-Aarteil S."/>
            <person name="Calhoun S."/>
            <person name="Kuo A."/>
            <person name="Mondo S."/>
            <person name="Pangilinan J."/>
            <person name="Riley R."/>
            <person name="LaButti K."/>
            <person name="Andreopoulos B."/>
            <person name="Lipzen A."/>
            <person name="Chen C."/>
            <person name="Yanf M."/>
            <person name="Daum C."/>
            <person name="Ng V."/>
            <person name="Clum A."/>
            <person name="Steindorff A."/>
            <person name="Ohm R."/>
            <person name="Martin F."/>
            <person name="Silar P."/>
            <person name="Natvig D."/>
            <person name="Lalanne C."/>
            <person name="Gautier V."/>
            <person name="Ament-velasquez S.L."/>
            <person name="Kruys A."/>
            <person name="Hutchinson M.I."/>
            <person name="Powell A.J."/>
            <person name="Barry K."/>
            <person name="Miller A.N."/>
            <person name="Grigoriev I.V."/>
            <person name="Debuchy R."/>
            <person name="Gladieux P."/>
            <person name="Thoren M.H."/>
            <person name="Johannesson H."/>
        </authorList>
    </citation>
    <scope>NUCLEOTIDE SEQUENCE</scope>
    <source>
        <strain evidence="2">CBS 232.78</strain>
    </source>
</reference>
<name>A0AAE0U7V5_9PEZI</name>